<dbReference type="Proteomes" id="UP000242320">
    <property type="component" value="Unassembled WGS sequence"/>
</dbReference>
<organism evidence="2 3">
    <name type="scientific">Mycolicibacterium vulneris</name>
    <dbReference type="NCBI Taxonomy" id="547163"/>
    <lineage>
        <taxon>Bacteria</taxon>
        <taxon>Bacillati</taxon>
        <taxon>Actinomycetota</taxon>
        <taxon>Actinomycetes</taxon>
        <taxon>Mycobacteriales</taxon>
        <taxon>Mycobacteriaceae</taxon>
        <taxon>Mycolicibacterium</taxon>
    </lineage>
</organism>
<dbReference type="EMBL" id="NCXM01000023">
    <property type="protein sequence ID" value="OSC24800.1"/>
    <property type="molecule type" value="Genomic_DNA"/>
</dbReference>
<accession>A0A1X2KSQ2</accession>
<comment type="caution">
    <text evidence="2">The sequence shown here is derived from an EMBL/GenBank/DDBJ whole genome shotgun (WGS) entry which is preliminary data.</text>
</comment>
<dbReference type="InterPro" id="IPR018713">
    <property type="entry name" value="MPAB/Lcp_cat_dom"/>
</dbReference>
<evidence type="ECO:0000259" key="1">
    <source>
        <dbReference type="Pfam" id="PF09995"/>
    </source>
</evidence>
<evidence type="ECO:0000313" key="2">
    <source>
        <dbReference type="EMBL" id="OSC24800.1"/>
    </source>
</evidence>
<keyword evidence="3" id="KW-1185">Reference proteome</keyword>
<protein>
    <recommendedName>
        <fullName evidence="1">ER-bound oxygenase mpaB/mpaB'/Rubber oxygenase catalytic domain-containing protein</fullName>
    </recommendedName>
</protein>
<name>A0A1X2KSQ2_9MYCO</name>
<dbReference type="PANTHER" id="PTHR37539:SF1">
    <property type="entry name" value="ER-BOUND OXYGENASE MPAB_MPAB'_RUBBER OXYGENASE CATALYTIC DOMAIN-CONTAINING PROTEIN"/>
    <property type="match status" value="1"/>
</dbReference>
<proteinExistence type="predicted"/>
<reference evidence="2 3" key="1">
    <citation type="submission" date="2017-04" db="EMBL/GenBank/DDBJ databases">
        <title>The new phylogeny of genus Mycobacterium.</title>
        <authorList>
            <person name="Tortoli E."/>
            <person name="Trovato A."/>
            <person name="Cirillo D.M."/>
        </authorList>
    </citation>
    <scope>NUCLEOTIDE SEQUENCE [LARGE SCALE GENOMIC DNA]</scope>
    <source>
        <strain evidence="2 3">DSM 45247</strain>
    </source>
</reference>
<dbReference type="RefSeq" id="WP_085291603.1">
    <property type="nucleotide sequence ID" value="NZ_NCXM01000023.1"/>
</dbReference>
<gene>
    <name evidence="2" type="ORF">B8W69_20435</name>
</gene>
<dbReference type="InterPro" id="IPR037473">
    <property type="entry name" value="Lcp-like"/>
</dbReference>
<dbReference type="OrthoDB" id="7614910at2"/>
<dbReference type="PANTHER" id="PTHR37539">
    <property type="entry name" value="SECRETED PROTEIN-RELATED"/>
    <property type="match status" value="1"/>
</dbReference>
<sequence>MPLRPAPERLHFEPIWTQSRRDTLTAWMDFQDVPRPTAWTDLFVDHLWQGDELMDAVVARFQQIGMTEGRALLDRALDFGIETLDDPPAELVVLFDQLDHPPAWYDAHMWEKGRQLWNNASLAGKFGMFVGDTFGTFVGDEVAYATGETGRFVNDFFRRNLETVAWFRNMTYPYALNRFARPFKDTVRVRLMHAQVRAGLRRTWGDEQFARHGNPISNAMMMNAAITFGLQPLLIDHQHGRACSAGDLEAVLMYWGYIAYVFGVADELIPRGASQALEAMDFIVAYAGGPSAWTDVMVGSAVNRASRLQQAALIPLLGVFAYYGGEDITRALVRATGLVNVNLKAWIRITKVLVYANIGWRRVLDRTPGAAHRAATRNSDTALWGRLLKANRLLAARHGIHGTPYDHHDLTPNHGVGCPIPHAERPN</sequence>
<evidence type="ECO:0000313" key="3">
    <source>
        <dbReference type="Proteomes" id="UP000242320"/>
    </source>
</evidence>
<dbReference type="AlphaFoldDB" id="A0A1X2KSQ2"/>
<feature type="domain" description="ER-bound oxygenase mpaB/mpaB'/Rubber oxygenase catalytic" evidence="1">
    <location>
        <begin position="141"/>
        <end position="305"/>
    </location>
</feature>
<dbReference type="Pfam" id="PF09995">
    <property type="entry name" value="MPAB_Lcp_cat"/>
    <property type="match status" value="1"/>
</dbReference>